<evidence type="ECO:0000313" key="3">
    <source>
        <dbReference type="EMBL" id="RJF94175.1"/>
    </source>
</evidence>
<dbReference type="Pfam" id="PF00027">
    <property type="entry name" value="cNMP_binding"/>
    <property type="match status" value="1"/>
</dbReference>
<dbReference type="PROSITE" id="PS50042">
    <property type="entry name" value="CNMP_BINDING_3"/>
    <property type="match status" value="1"/>
</dbReference>
<dbReference type="OrthoDB" id="7446736at2"/>
<keyword evidence="4" id="KW-1185">Reference proteome</keyword>
<evidence type="ECO:0000313" key="4">
    <source>
        <dbReference type="Proteomes" id="UP000286100"/>
    </source>
</evidence>
<reference evidence="3 4" key="1">
    <citation type="submission" date="2018-09" db="EMBL/GenBank/DDBJ databases">
        <authorList>
            <person name="Zhu H."/>
        </authorList>
    </citation>
    <scope>NUCLEOTIDE SEQUENCE [LARGE SCALE GENOMIC DNA]</scope>
    <source>
        <strain evidence="3 4">K2R01-6</strain>
    </source>
</reference>
<feature type="transmembrane region" description="Helical" evidence="1">
    <location>
        <begin position="112"/>
        <end position="142"/>
    </location>
</feature>
<protein>
    <recommendedName>
        <fullName evidence="2">Cyclic nucleotide-binding domain-containing protein</fullName>
    </recommendedName>
</protein>
<dbReference type="EMBL" id="QYUM01000002">
    <property type="protein sequence ID" value="RJF94175.1"/>
    <property type="molecule type" value="Genomic_DNA"/>
</dbReference>
<keyword evidence="1" id="KW-0812">Transmembrane</keyword>
<dbReference type="InterPro" id="IPR000595">
    <property type="entry name" value="cNMP-bd_dom"/>
</dbReference>
<feature type="domain" description="Cyclic nucleotide-binding" evidence="2">
    <location>
        <begin position="191"/>
        <end position="306"/>
    </location>
</feature>
<dbReference type="CDD" id="cd00038">
    <property type="entry name" value="CAP_ED"/>
    <property type="match status" value="1"/>
</dbReference>
<comment type="caution">
    <text evidence="3">The sequence shown here is derived from an EMBL/GenBank/DDBJ whole genome shotgun (WGS) entry which is preliminary data.</text>
</comment>
<dbReference type="InterPro" id="IPR014710">
    <property type="entry name" value="RmlC-like_jellyroll"/>
</dbReference>
<dbReference type="Gene3D" id="2.60.120.10">
    <property type="entry name" value="Jelly Rolls"/>
    <property type="match status" value="1"/>
</dbReference>
<sequence length="322" mass="34781">MPSATKAIAAMTASNAKPSMRSAIVPPAPIRNVSPFPAPEAGFISLCGATHFRTVYVRLPVYWQAVSGKKSTIGRAFSFCKLRMLWPIPPRLSDRNRGRLEMSLSGDLIRGAAWLLLIAAALMPTITAMRIALLAAGIAWLLHALFVTASLVETVGAALLILVTGSMLARLVAAEYRVSFSPEEQDLLKAMFPRLRRTSARHLLDQGYWLSARAGDALTRAGEPLTHLYYLASGWARILSDGKAIAECPPGTFIGEMTVLTGEPATVSVELGAPSRLWCIPAGTLRRYLDEHPDVRSAFETAFRQALADKLVASNQRAAAAN</sequence>
<name>A0A418WSI0_9SPHN</name>
<gene>
    <name evidence="3" type="ORF">D3876_02060</name>
</gene>
<dbReference type="AlphaFoldDB" id="A0A418WSI0"/>
<keyword evidence="1" id="KW-0472">Membrane</keyword>
<dbReference type="Proteomes" id="UP000286100">
    <property type="component" value="Unassembled WGS sequence"/>
</dbReference>
<organism evidence="3 4">
    <name type="scientific">Sphingomonas cavernae</name>
    <dbReference type="NCBI Taxonomy" id="2320861"/>
    <lineage>
        <taxon>Bacteria</taxon>
        <taxon>Pseudomonadati</taxon>
        <taxon>Pseudomonadota</taxon>
        <taxon>Alphaproteobacteria</taxon>
        <taxon>Sphingomonadales</taxon>
        <taxon>Sphingomonadaceae</taxon>
        <taxon>Sphingomonas</taxon>
    </lineage>
</organism>
<dbReference type="InterPro" id="IPR018490">
    <property type="entry name" value="cNMP-bd_dom_sf"/>
</dbReference>
<evidence type="ECO:0000259" key="2">
    <source>
        <dbReference type="PROSITE" id="PS50042"/>
    </source>
</evidence>
<dbReference type="SMART" id="SM00100">
    <property type="entry name" value="cNMP"/>
    <property type="match status" value="1"/>
</dbReference>
<keyword evidence="1" id="KW-1133">Transmembrane helix</keyword>
<evidence type="ECO:0000256" key="1">
    <source>
        <dbReference type="SAM" id="Phobius"/>
    </source>
</evidence>
<accession>A0A418WSI0</accession>
<proteinExistence type="predicted"/>
<dbReference type="SUPFAM" id="SSF51206">
    <property type="entry name" value="cAMP-binding domain-like"/>
    <property type="match status" value="1"/>
</dbReference>